<dbReference type="AlphaFoldDB" id="A0AAD5TX69"/>
<dbReference type="EMBL" id="JADGJW010001127">
    <property type="protein sequence ID" value="KAJ3206413.1"/>
    <property type="molecule type" value="Genomic_DNA"/>
</dbReference>
<protein>
    <submittedName>
        <fullName evidence="2">Uncharacterized protein</fullName>
    </submittedName>
</protein>
<evidence type="ECO:0000313" key="3">
    <source>
        <dbReference type="Proteomes" id="UP001211065"/>
    </source>
</evidence>
<feature type="compositionally biased region" description="Polar residues" evidence="1">
    <location>
        <begin position="90"/>
        <end position="103"/>
    </location>
</feature>
<accession>A0AAD5TX69</accession>
<feature type="compositionally biased region" description="Basic residues" evidence="1">
    <location>
        <begin position="111"/>
        <end position="122"/>
    </location>
</feature>
<keyword evidence="3" id="KW-1185">Reference proteome</keyword>
<proteinExistence type="predicted"/>
<feature type="region of interest" description="Disordered" evidence="1">
    <location>
        <begin position="85"/>
        <end position="166"/>
    </location>
</feature>
<feature type="compositionally biased region" description="Basic and acidic residues" evidence="1">
    <location>
        <begin position="123"/>
        <end position="135"/>
    </location>
</feature>
<comment type="caution">
    <text evidence="2">The sequence shown here is derived from an EMBL/GenBank/DDBJ whole genome shotgun (WGS) entry which is preliminary data.</text>
</comment>
<sequence>MPSGSNKIWNDQYQIILLRALCEYRLISLLRFFNLNAQTEYHLKDLLPHINELYNINVFLSDVDEEFPKTEFSLPFEEYETLKMEKRMGSPNTTAATRSSQEASPEVLVKRNSKGHFLKKNKSTVEKKGTDIEKQEESEEETKEKKNYRRNTKSYTNSPKEHRKKK</sequence>
<dbReference type="Proteomes" id="UP001211065">
    <property type="component" value="Unassembled WGS sequence"/>
</dbReference>
<evidence type="ECO:0000256" key="1">
    <source>
        <dbReference type="SAM" id="MobiDB-lite"/>
    </source>
</evidence>
<gene>
    <name evidence="2" type="ORF">HK099_000545</name>
</gene>
<organism evidence="2 3">
    <name type="scientific">Clydaea vesicula</name>
    <dbReference type="NCBI Taxonomy" id="447962"/>
    <lineage>
        <taxon>Eukaryota</taxon>
        <taxon>Fungi</taxon>
        <taxon>Fungi incertae sedis</taxon>
        <taxon>Chytridiomycota</taxon>
        <taxon>Chytridiomycota incertae sedis</taxon>
        <taxon>Chytridiomycetes</taxon>
        <taxon>Lobulomycetales</taxon>
        <taxon>Lobulomycetaceae</taxon>
        <taxon>Clydaea</taxon>
    </lineage>
</organism>
<name>A0AAD5TX69_9FUNG</name>
<evidence type="ECO:0000313" key="2">
    <source>
        <dbReference type="EMBL" id="KAJ3206413.1"/>
    </source>
</evidence>
<reference evidence="2" key="1">
    <citation type="submission" date="2020-05" db="EMBL/GenBank/DDBJ databases">
        <title>Phylogenomic resolution of chytrid fungi.</title>
        <authorList>
            <person name="Stajich J.E."/>
            <person name="Amses K."/>
            <person name="Simmons R."/>
            <person name="Seto K."/>
            <person name="Myers J."/>
            <person name="Bonds A."/>
            <person name="Quandt C.A."/>
            <person name="Barry K."/>
            <person name="Liu P."/>
            <person name="Grigoriev I."/>
            <person name="Longcore J.E."/>
            <person name="James T.Y."/>
        </authorList>
    </citation>
    <scope>NUCLEOTIDE SEQUENCE</scope>
    <source>
        <strain evidence="2">JEL0476</strain>
    </source>
</reference>